<organism evidence="1 2">
    <name type="scientific">Neobacillus ginsengisoli</name>
    <dbReference type="NCBI Taxonomy" id="904295"/>
    <lineage>
        <taxon>Bacteria</taxon>
        <taxon>Bacillati</taxon>
        <taxon>Bacillota</taxon>
        <taxon>Bacilli</taxon>
        <taxon>Bacillales</taxon>
        <taxon>Bacillaceae</taxon>
        <taxon>Neobacillus</taxon>
    </lineage>
</organism>
<keyword evidence="2" id="KW-1185">Reference proteome</keyword>
<gene>
    <name evidence="1" type="ORF">J2S10_005397</name>
</gene>
<proteinExistence type="predicted"/>
<evidence type="ECO:0000313" key="2">
    <source>
        <dbReference type="Proteomes" id="UP001224122"/>
    </source>
</evidence>
<accession>A0ABT9Y367</accession>
<name>A0ABT9Y367_9BACI</name>
<evidence type="ECO:0000313" key="1">
    <source>
        <dbReference type="EMBL" id="MDQ0202166.1"/>
    </source>
</evidence>
<dbReference type="EMBL" id="JAUSTW010000018">
    <property type="protein sequence ID" value="MDQ0202166.1"/>
    <property type="molecule type" value="Genomic_DNA"/>
</dbReference>
<protein>
    <recommendedName>
        <fullName evidence="3">MFS transporter</fullName>
    </recommendedName>
</protein>
<sequence>MLSMAAMPPFGIHQRGSATSTSNFIRSLGMTIGITIFGTIQRNSFNGKLEDAFSGMGPLPKGQSFGDSRALLSEQARSHIPAPILSKITDALSGSIIHTFT</sequence>
<evidence type="ECO:0008006" key="3">
    <source>
        <dbReference type="Google" id="ProtNLM"/>
    </source>
</evidence>
<reference evidence="1 2" key="1">
    <citation type="submission" date="2023-07" db="EMBL/GenBank/DDBJ databases">
        <title>Genomic Encyclopedia of Type Strains, Phase IV (KMG-IV): sequencing the most valuable type-strain genomes for metagenomic binning, comparative biology and taxonomic classification.</title>
        <authorList>
            <person name="Goeker M."/>
        </authorList>
    </citation>
    <scope>NUCLEOTIDE SEQUENCE [LARGE SCALE GENOMIC DNA]</scope>
    <source>
        <strain evidence="1 2">DSM 27594</strain>
    </source>
</reference>
<comment type="caution">
    <text evidence="1">The sequence shown here is derived from an EMBL/GenBank/DDBJ whole genome shotgun (WGS) entry which is preliminary data.</text>
</comment>
<dbReference type="Proteomes" id="UP001224122">
    <property type="component" value="Unassembled WGS sequence"/>
</dbReference>